<keyword evidence="2" id="KW-0472">Membrane</keyword>
<proteinExistence type="predicted"/>
<feature type="region of interest" description="Disordered" evidence="1">
    <location>
        <begin position="109"/>
        <end position="134"/>
    </location>
</feature>
<keyword evidence="5" id="KW-1185">Reference proteome</keyword>
<name>A0A9W9UCJ3_9EURO</name>
<evidence type="ECO:0000256" key="2">
    <source>
        <dbReference type="SAM" id="Phobius"/>
    </source>
</evidence>
<reference evidence="4" key="2">
    <citation type="journal article" date="2023" name="IMA Fungus">
        <title>Comparative genomic study of the Penicillium genus elucidates a diverse pangenome and 15 lateral gene transfer events.</title>
        <authorList>
            <person name="Petersen C."/>
            <person name="Sorensen T."/>
            <person name="Nielsen M.R."/>
            <person name="Sondergaard T.E."/>
            <person name="Sorensen J.L."/>
            <person name="Fitzpatrick D.A."/>
            <person name="Frisvad J.C."/>
            <person name="Nielsen K.L."/>
        </authorList>
    </citation>
    <scope>NUCLEOTIDE SEQUENCE</scope>
    <source>
        <strain evidence="4">IBT 21472</strain>
    </source>
</reference>
<gene>
    <name evidence="4" type="ORF">N7476_001334</name>
</gene>
<feature type="transmembrane region" description="Helical" evidence="2">
    <location>
        <begin position="205"/>
        <end position="233"/>
    </location>
</feature>
<evidence type="ECO:0000256" key="1">
    <source>
        <dbReference type="SAM" id="MobiDB-lite"/>
    </source>
</evidence>
<feature type="region of interest" description="Disordered" evidence="1">
    <location>
        <begin position="282"/>
        <end position="301"/>
    </location>
</feature>
<reference evidence="4" key="1">
    <citation type="submission" date="2022-12" db="EMBL/GenBank/DDBJ databases">
        <authorList>
            <person name="Petersen C."/>
        </authorList>
    </citation>
    <scope>NUCLEOTIDE SEQUENCE</scope>
    <source>
        <strain evidence="4">IBT 21472</strain>
    </source>
</reference>
<evidence type="ECO:0000256" key="3">
    <source>
        <dbReference type="SAM" id="SignalP"/>
    </source>
</evidence>
<dbReference type="Proteomes" id="UP001147746">
    <property type="component" value="Unassembled WGS sequence"/>
</dbReference>
<comment type="caution">
    <text evidence="4">The sequence shown here is derived from an EMBL/GenBank/DDBJ whole genome shotgun (WGS) entry which is preliminary data.</text>
</comment>
<sequence length="301" mass="34153">MLSFHPQYWSLIALLLAIVHPSASHPIRPPKWIKKDQFSDAAARGTWKVFENHGYDYEPALPQTKSIETLSNTHDESTIERGPPGRLYKRDSSYGKSVVSVLVPVAPDFLPRPPQPQHHRYDANGKPQEPSSEVKTYANNKNHYGEVMSHSQPHGEKQTSHTTAFSSATLKLASGYSISFFSYRISLPFLKFAPANFPQYPLPGIFTTVMVLLAMVWIAIFMIGLVELGNYLWKRRAARQAERDEYIRESSFDEPEELIKLPMRVMVIPRPDADHDEEAALLSIGSESDSSSDSERDDYRF</sequence>
<organism evidence="4 5">
    <name type="scientific">Penicillium atrosanguineum</name>
    <dbReference type="NCBI Taxonomy" id="1132637"/>
    <lineage>
        <taxon>Eukaryota</taxon>
        <taxon>Fungi</taxon>
        <taxon>Dikarya</taxon>
        <taxon>Ascomycota</taxon>
        <taxon>Pezizomycotina</taxon>
        <taxon>Eurotiomycetes</taxon>
        <taxon>Eurotiomycetidae</taxon>
        <taxon>Eurotiales</taxon>
        <taxon>Aspergillaceae</taxon>
        <taxon>Penicillium</taxon>
    </lineage>
</organism>
<keyword evidence="2" id="KW-1133">Transmembrane helix</keyword>
<dbReference type="EMBL" id="JAPZBO010000001">
    <property type="protein sequence ID" value="KAJ5331551.1"/>
    <property type="molecule type" value="Genomic_DNA"/>
</dbReference>
<keyword evidence="2" id="KW-0812">Transmembrane</keyword>
<feature type="chain" id="PRO_5040895698" evidence="3">
    <location>
        <begin position="25"/>
        <end position="301"/>
    </location>
</feature>
<accession>A0A9W9UCJ3</accession>
<feature type="signal peptide" evidence="3">
    <location>
        <begin position="1"/>
        <end position="24"/>
    </location>
</feature>
<evidence type="ECO:0000313" key="4">
    <source>
        <dbReference type="EMBL" id="KAJ5331551.1"/>
    </source>
</evidence>
<keyword evidence="3" id="KW-0732">Signal</keyword>
<dbReference type="AlphaFoldDB" id="A0A9W9UCJ3"/>
<dbReference type="OrthoDB" id="4357234at2759"/>
<protein>
    <submittedName>
        <fullName evidence="4">Uncharacterized protein</fullName>
    </submittedName>
</protein>
<evidence type="ECO:0000313" key="5">
    <source>
        <dbReference type="Proteomes" id="UP001147746"/>
    </source>
</evidence>